<dbReference type="GO" id="GO:0008270">
    <property type="term" value="F:zinc ion binding"/>
    <property type="evidence" value="ECO:0007669"/>
    <property type="project" value="InterPro"/>
</dbReference>
<feature type="region of interest" description="Disordered" evidence="2">
    <location>
        <begin position="296"/>
        <end position="315"/>
    </location>
</feature>
<accession>A0AAV3YP66</accession>
<dbReference type="InterPro" id="IPR023561">
    <property type="entry name" value="Carbonic_anhydrase_a-class"/>
</dbReference>
<dbReference type="Proteomes" id="UP000735302">
    <property type="component" value="Unassembled WGS sequence"/>
</dbReference>
<organism evidence="4 5">
    <name type="scientific">Plakobranchus ocellatus</name>
    <dbReference type="NCBI Taxonomy" id="259542"/>
    <lineage>
        <taxon>Eukaryota</taxon>
        <taxon>Metazoa</taxon>
        <taxon>Spiralia</taxon>
        <taxon>Lophotrochozoa</taxon>
        <taxon>Mollusca</taxon>
        <taxon>Gastropoda</taxon>
        <taxon>Heterobranchia</taxon>
        <taxon>Euthyneura</taxon>
        <taxon>Panpulmonata</taxon>
        <taxon>Sacoglossa</taxon>
        <taxon>Placobranchoidea</taxon>
        <taxon>Plakobranchidae</taxon>
        <taxon>Plakobranchus</taxon>
    </lineage>
</organism>
<dbReference type="GO" id="GO:0004089">
    <property type="term" value="F:carbonate dehydratase activity"/>
    <property type="evidence" value="ECO:0007669"/>
    <property type="project" value="InterPro"/>
</dbReference>
<name>A0AAV3YP66_9GAST</name>
<gene>
    <name evidence="4" type="ORF">PoB_001543100</name>
</gene>
<reference evidence="4 5" key="1">
    <citation type="journal article" date="2021" name="Elife">
        <title>Chloroplast acquisition without the gene transfer in kleptoplastic sea slugs, Plakobranchus ocellatus.</title>
        <authorList>
            <person name="Maeda T."/>
            <person name="Takahashi S."/>
            <person name="Yoshida T."/>
            <person name="Shimamura S."/>
            <person name="Takaki Y."/>
            <person name="Nagai Y."/>
            <person name="Toyoda A."/>
            <person name="Suzuki Y."/>
            <person name="Arimoto A."/>
            <person name="Ishii H."/>
            <person name="Satoh N."/>
            <person name="Nishiyama T."/>
            <person name="Hasebe M."/>
            <person name="Maruyama T."/>
            <person name="Minagawa J."/>
            <person name="Obokata J."/>
            <person name="Shigenobu S."/>
        </authorList>
    </citation>
    <scope>NUCLEOTIDE SEQUENCE [LARGE SCALE GENOMIC DNA]</scope>
</reference>
<evidence type="ECO:0000313" key="4">
    <source>
        <dbReference type="EMBL" id="GFN88925.1"/>
    </source>
</evidence>
<proteinExistence type="inferred from homology"/>
<evidence type="ECO:0000313" key="5">
    <source>
        <dbReference type="Proteomes" id="UP000735302"/>
    </source>
</evidence>
<dbReference type="PROSITE" id="PS51144">
    <property type="entry name" value="ALPHA_CA_2"/>
    <property type="match status" value="1"/>
</dbReference>
<feature type="region of interest" description="Disordered" evidence="2">
    <location>
        <begin position="1"/>
        <end position="23"/>
    </location>
</feature>
<dbReference type="EMBL" id="BLXT01001882">
    <property type="protein sequence ID" value="GFN88925.1"/>
    <property type="molecule type" value="Genomic_DNA"/>
</dbReference>
<comment type="similarity">
    <text evidence="1">Belongs to the alpha-carbonic anhydrase family.</text>
</comment>
<dbReference type="PANTHER" id="PTHR18952">
    <property type="entry name" value="CARBONIC ANHYDRASE"/>
    <property type="match status" value="1"/>
</dbReference>
<dbReference type="InterPro" id="IPR036398">
    <property type="entry name" value="CA_dom_sf"/>
</dbReference>
<dbReference type="Pfam" id="PF00194">
    <property type="entry name" value="Carb_anhydrase"/>
    <property type="match status" value="1"/>
</dbReference>
<evidence type="ECO:0000256" key="2">
    <source>
        <dbReference type="SAM" id="MobiDB-lite"/>
    </source>
</evidence>
<comment type="caution">
    <text evidence="4">The sequence shown here is derived from an EMBL/GenBank/DDBJ whole genome shotgun (WGS) entry which is preliminary data.</text>
</comment>
<protein>
    <submittedName>
        <fullName evidence="4">Carbonic anhydrase-related protein 10-like protein</fullName>
    </submittedName>
</protein>
<dbReference type="GO" id="GO:0006730">
    <property type="term" value="P:one-carbon metabolic process"/>
    <property type="evidence" value="ECO:0007669"/>
    <property type="project" value="TreeGrafter"/>
</dbReference>
<feature type="domain" description="Alpha-carbonic anhydrase" evidence="3">
    <location>
        <begin position="57"/>
        <end position="321"/>
    </location>
</feature>
<dbReference type="PANTHER" id="PTHR18952:SF208">
    <property type="entry name" value="CARBONIC ANHYDRASE XA-RELATED"/>
    <property type="match status" value="1"/>
</dbReference>
<dbReference type="InterPro" id="IPR001148">
    <property type="entry name" value="CA_dom"/>
</dbReference>
<evidence type="ECO:0000259" key="3">
    <source>
        <dbReference type="PROSITE" id="PS51144"/>
    </source>
</evidence>
<dbReference type="Gene3D" id="3.10.200.10">
    <property type="entry name" value="Alpha carbonic anhydrase"/>
    <property type="match status" value="1"/>
</dbReference>
<dbReference type="AlphaFoldDB" id="A0AAV3YP66"/>
<dbReference type="SMART" id="SM01057">
    <property type="entry name" value="Carb_anhydrase"/>
    <property type="match status" value="1"/>
</dbReference>
<keyword evidence="5" id="KW-1185">Reference proteome</keyword>
<sequence length="347" mass="38889">MPVARASPGSSTSGARKLERHRQGRPISHLGHFHFLFGRATASRMFDCTGSTGQRSETWTYDGPAGPQHWGELNPSWQLCNSGKFQSPINVEPRMLLYDPRLRRLDAQVPDRVSGRLSNTGNDLVFRVDSAAWNQVNFTGGPFMYGYRLAEIKLKIGKTNSHGSEHLVDGRAFSAELQLVCYNSDLATSLSKAQRLPYGVAIISIFAEVNYKDGNDAFRILVDAASEIQWKGQSTPIPNLKVRAMLPDTSYYVTYDGSFTQPGCLETVTWVLFNKPIKIQASQLNKLRQLQKQQQARSGTMAEGNIRTPMPLHNRPIRTNINNPSVESLCTMKKDTFYQTNANMMIR</sequence>
<dbReference type="SUPFAM" id="SSF51069">
    <property type="entry name" value="Carbonic anhydrase"/>
    <property type="match status" value="1"/>
</dbReference>
<evidence type="ECO:0000256" key="1">
    <source>
        <dbReference type="ARBA" id="ARBA00010718"/>
    </source>
</evidence>